<sequence>MTNNQPSAIVVGAGIVGLATARALSLKGFKVTIIERTEQAVGASIRNFGMLWPIGQPDGLLYNRALRSKAIWKDIADSVGLWYDEVGSLHVAHHQDEWQVLQELYEDFKQNGRPVILLDKNKILETYSGVNGHGLIGGLYSGTEMIVDPRVAIATVAKYLEEYLDVQFVWGKAVTNVISGKVWMGNETLEADVVCICSGADFETLYPQQFQQLAITKCKLQMMRFATNTPNNRMGVSLCGGLSLIHYNSFKVAASLPQLKARYEAEMSDYLRWGIHVMVSQNDRGELTVGDSHEYGLTFDPFDKTFINGMVMHYLNEFAVTDDWQLIQSWHGIYPKMTNGDTNVFLQPDKDVYIINGLGGAGMTLSFGFAEECVNTI</sequence>
<gene>
    <name evidence="6" type="ORF">ACFOW1_05660</name>
</gene>
<dbReference type="Gene3D" id="3.50.50.60">
    <property type="entry name" value="FAD/NAD(P)-binding domain"/>
    <property type="match status" value="1"/>
</dbReference>
<dbReference type="PANTHER" id="PTHR13847">
    <property type="entry name" value="SARCOSINE DEHYDROGENASE-RELATED"/>
    <property type="match status" value="1"/>
</dbReference>
<evidence type="ECO:0000256" key="2">
    <source>
        <dbReference type="ARBA" id="ARBA00009410"/>
    </source>
</evidence>
<dbReference type="SUPFAM" id="SSF51905">
    <property type="entry name" value="FAD/NAD(P)-binding domain"/>
    <property type="match status" value="1"/>
</dbReference>
<comment type="similarity">
    <text evidence="2">Belongs to the DadA oxidoreductase family.</text>
</comment>
<evidence type="ECO:0000259" key="5">
    <source>
        <dbReference type="Pfam" id="PF01266"/>
    </source>
</evidence>
<dbReference type="InterPro" id="IPR017741">
    <property type="entry name" value="FAD-dependent_OxRdtase_HpnW"/>
</dbReference>
<feature type="domain" description="FAD dependent oxidoreductase" evidence="5">
    <location>
        <begin position="8"/>
        <end position="372"/>
    </location>
</feature>
<comment type="cofactor">
    <cofactor evidence="1">
        <name>FAD</name>
        <dbReference type="ChEBI" id="CHEBI:57692"/>
    </cofactor>
</comment>
<dbReference type="RefSeq" id="WP_379012788.1">
    <property type="nucleotide sequence ID" value="NZ_JBHSDC010000003.1"/>
</dbReference>
<dbReference type="InterPro" id="IPR006076">
    <property type="entry name" value="FAD-dep_OxRdtase"/>
</dbReference>
<dbReference type="NCBIfam" id="TIGR03364">
    <property type="entry name" value="HpnW_proposed"/>
    <property type="match status" value="1"/>
</dbReference>
<organism evidence="6 7">
    <name type="scientific">Parasediminibacterium paludis</name>
    <dbReference type="NCBI Taxonomy" id="908966"/>
    <lineage>
        <taxon>Bacteria</taxon>
        <taxon>Pseudomonadati</taxon>
        <taxon>Bacteroidota</taxon>
        <taxon>Chitinophagia</taxon>
        <taxon>Chitinophagales</taxon>
        <taxon>Chitinophagaceae</taxon>
        <taxon>Parasediminibacterium</taxon>
    </lineage>
</organism>
<dbReference type="PANTHER" id="PTHR13847:SF286">
    <property type="entry name" value="D-AMINO ACID DEHYDROGENASE"/>
    <property type="match status" value="1"/>
</dbReference>
<evidence type="ECO:0000313" key="7">
    <source>
        <dbReference type="Proteomes" id="UP001595906"/>
    </source>
</evidence>
<keyword evidence="3" id="KW-0285">Flavoprotein</keyword>
<keyword evidence="7" id="KW-1185">Reference proteome</keyword>
<comment type="caution">
    <text evidence="6">The sequence shown here is derived from an EMBL/GenBank/DDBJ whole genome shotgun (WGS) entry which is preliminary data.</text>
</comment>
<evidence type="ECO:0000256" key="1">
    <source>
        <dbReference type="ARBA" id="ARBA00001974"/>
    </source>
</evidence>
<dbReference type="InterPro" id="IPR036188">
    <property type="entry name" value="FAD/NAD-bd_sf"/>
</dbReference>
<evidence type="ECO:0000256" key="4">
    <source>
        <dbReference type="ARBA" id="ARBA00023002"/>
    </source>
</evidence>
<dbReference type="EMBL" id="JBHSDC010000003">
    <property type="protein sequence ID" value="MFC4231366.1"/>
    <property type="molecule type" value="Genomic_DNA"/>
</dbReference>
<dbReference type="Proteomes" id="UP001595906">
    <property type="component" value="Unassembled WGS sequence"/>
</dbReference>
<protein>
    <submittedName>
        <fullName evidence="6">TIGR03364 family FAD-dependent oxidoreductase</fullName>
    </submittedName>
</protein>
<evidence type="ECO:0000256" key="3">
    <source>
        <dbReference type="ARBA" id="ARBA00022630"/>
    </source>
</evidence>
<accession>A0ABV8PVL5</accession>
<evidence type="ECO:0000313" key="6">
    <source>
        <dbReference type="EMBL" id="MFC4231366.1"/>
    </source>
</evidence>
<name>A0ABV8PVL5_9BACT</name>
<reference evidence="7" key="1">
    <citation type="journal article" date="2019" name="Int. J. Syst. Evol. Microbiol.">
        <title>The Global Catalogue of Microorganisms (GCM) 10K type strain sequencing project: providing services to taxonomists for standard genome sequencing and annotation.</title>
        <authorList>
            <consortium name="The Broad Institute Genomics Platform"/>
            <consortium name="The Broad Institute Genome Sequencing Center for Infectious Disease"/>
            <person name="Wu L."/>
            <person name="Ma J."/>
        </authorList>
    </citation>
    <scope>NUCLEOTIDE SEQUENCE [LARGE SCALE GENOMIC DNA]</scope>
    <source>
        <strain evidence="7">CECT 8010</strain>
    </source>
</reference>
<keyword evidence="4" id="KW-0560">Oxidoreductase</keyword>
<proteinExistence type="inferred from homology"/>
<dbReference type="Pfam" id="PF01266">
    <property type="entry name" value="DAO"/>
    <property type="match status" value="1"/>
</dbReference>
<dbReference type="Gene3D" id="3.30.9.10">
    <property type="entry name" value="D-Amino Acid Oxidase, subunit A, domain 2"/>
    <property type="match status" value="1"/>
</dbReference>